<dbReference type="InterPro" id="IPR050654">
    <property type="entry name" value="AChE-related_enzymes"/>
</dbReference>
<dbReference type="Proteomes" id="UP001521184">
    <property type="component" value="Unassembled WGS sequence"/>
</dbReference>
<feature type="signal peptide" evidence="3">
    <location>
        <begin position="1"/>
        <end position="21"/>
    </location>
</feature>
<dbReference type="PROSITE" id="PS00122">
    <property type="entry name" value="CARBOXYLESTERASE_B_1"/>
    <property type="match status" value="1"/>
</dbReference>
<dbReference type="PANTHER" id="PTHR43918:SF4">
    <property type="entry name" value="CARBOXYLIC ESTER HYDROLASE"/>
    <property type="match status" value="1"/>
</dbReference>
<dbReference type="InterPro" id="IPR019826">
    <property type="entry name" value="Carboxylesterase_B_AS"/>
</dbReference>
<feature type="domain" description="Carboxylesterase type B" evidence="4">
    <location>
        <begin position="29"/>
        <end position="367"/>
    </location>
</feature>
<feature type="chain" id="PRO_5044958264" description="Carboxylic ester hydrolase" evidence="3">
    <location>
        <begin position="22"/>
        <end position="516"/>
    </location>
</feature>
<dbReference type="PANTHER" id="PTHR43918">
    <property type="entry name" value="ACETYLCHOLINESTERASE"/>
    <property type="match status" value="1"/>
</dbReference>
<dbReference type="SUPFAM" id="SSF53474">
    <property type="entry name" value="alpha/beta-Hydrolases"/>
    <property type="match status" value="1"/>
</dbReference>
<dbReference type="InterPro" id="IPR029058">
    <property type="entry name" value="AB_hydrolase_fold"/>
</dbReference>
<sequence>MLLPIPVTRALVLALAALASAVSTNKYTAHTSNGPIIGHDAAGDVIEYLGIPYAAPPTGPLRFAAPQKYVNGNNDTLIASHYGPTCPQTASARVAYPDRTPQAQRVVAAFAGQLNHTQSEDCLTLNIWTPPSASASSPELLPVLVFIHGGRFTIGESHTPFFHGARLSAAQRLVVVTLNYRVGVFGFPGSPSAPKNLAFRDQRLAVEWVRDNAAAFGGDAARIVVAGQSAGGAAVDYWGYAWREDPVVAGVVPQSGNGWSFPRSTAEEAEARWWNVTAGVGCGGGDDDEAEVLACMRGVDVEAIKKGVAAIRLPPVNGQGRSEAVFQPTVDGETVFALEAMEGMTERGEFARVPYLVGNTHFEAGYYRWAAYGAGSILTDAQWDRFNLVTFTCPSTFGAAARARLGVPSWLFRYGADWDNLRLYPNSSAYHGSDMHALFGNSELVSGIPDEEEQKKLTQVVMGAWAAFARDPWRGLEELGWGQYANDTLVELGFNKSAVPSFVSPMKYASEFMDFK</sequence>
<organism evidence="5 6">
    <name type="scientific">Diplodia intermedia</name>
    <dbReference type="NCBI Taxonomy" id="856260"/>
    <lineage>
        <taxon>Eukaryota</taxon>
        <taxon>Fungi</taxon>
        <taxon>Dikarya</taxon>
        <taxon>Ascomycota</taxon>
        <taxon>Pezizomycotina</taxon>
        <taxon>Dothideomycetes</taxon>
        <taxon>Dothideomycetes incertae sedis</taxon>
        <taxon>Botryosphaeriales</taxon>
        <taxon>Botryosphaeriaceae</taxon>
        <taxon>Diplodia</taxon>
    </lineage>
</organism>
<comment type="caution">
    <text evidence="5">The sequence shown here is derived from an EMBL/GenBank/DDBJ whole genome shotgun (WGS) entry which is preliminary data.</text>
</comment>
<dbReference type="Gene3D" id="3.40.50.1820">
    <property type="entry name" value="alpha/beta hydrolase"/>
    <property type="match status" value="2"/>
</dbReference>
<dbReference type="InterPro" id="IPR019819">
    <property type="entry name" value="Carboxylesterase_B_CS"/>
</dbReference>
<keyword evidence="6" id="KW-1185">Reference proteome</keyword>
<protein>
    <recommendedName>
        <fullName evidence="3">Carboxylic ester hydrolase</fullName>
        <ecNumber evidence="3">3.1.1.-</ecNumber>
    </recommendedName>
</protein>
<evidence type="ECO:0000313" key="6">
    <source>
        <dbReference type="Proteomes" id="UP001521184"/>
    </source>
</evidence>
<dbReference type="Pfam" id="PF00135">
    <property type="entry name" value="COesterase"/>
    <property type="match status" value="1"/>
</dbReference>
<evidence type="ECO:0000256" key="2">
    <source>
        <dbReference type="ARBA" id="ARBA00022801"/>
    </source>
</evidence>
<proteinExistence type="inferred from homology"/>
<keyword evidence="2 3" id="KW-0378">Hydrolase</keyword>
<dbReference type="EMBL" id="JAKEKT020000074">
    <property type="protein sequence ID" value="KAL1638763.1"/>
    <property type="molecule type" value="Genomic_DNA"/>
</dbReference>
<evidence type="ECO:0000313" key="5">
    <source>
        <dbReference type="EMBL" id="KAL1638763.1"/>
    </source>
</evidence>
<keyword evidence="3" id="KW-0732">Signal</keyword>
<gene>
    <name evidence="5" type="ORF">SLS58_008577</name>
</gene>
<dbReference type="EC" id="3.1.1.-" evidence="3"/>
<accession>A0ABR3TH65</accession>
<dbReference type="PROSITE" id="PS00941">
    <property type="entry name" value="CARBOXYLESTERASE_B_2"/>
    <property type="match status" value="1"/>
</dbReference>
<evidence type="ECO:0000256" key="1">
    <source>
        <dbReference type="ARBA" id="ARBA00005964"/>
    </source>
</evidence>
<reference evidence="5 6" key="1">
    <citation type="journal article" date="2023" name="Plant Dis.">
        <title>First Report of Diplodia intermedia Causing Canker and Dieback Diseases on Apple Trees in Canada.</title>
        <authorList>
            <person name="Ellouze W."/>
            <person name="Ilyukhin E."/>
            <person name="Sulman M."/>
            <person name="Ali S."/>
        </authorList>
    </citation>
    <scope>NUCLEOTIDE SEQUENCE [LARGE SCALE GENOMIC DNA]</scope>
    <source>
        <strain evidence="5 6">M45-28</strain>
    </source>
</reference>
<dbReference type="InterPro" id="IPR002018">
    <property type="entry name" value="CarbesteraseB"/>
</dbReference>
<evidence type="ECO:0000259" key="4">
    <source>
        <dbReference type="Pfam" id="PF00135"/>
    </source>
</evidence>
<comment type="similarity">
    <text evidence="1 3">Belongs to the type-B carboxylesterase/lipase family.</text>
</comment>
<name>A0ABR3TH65_9PEZI</name>
<evidence type="ECO:0000256" key="3">
    <source>
        <dbReference type="RuleBase" id="RU361235"/>
    </source>
</evidence>